<evidence type="ECO:0000256" key="1">
    <source>
        <dbReference type="ARBA" id="ARBA00004141"/>
    </source>
</evidence>
<feature type="transmembrane region" description="Helical" evidence="5">
    <location>
        <begin position="463"/>
        <end position="482"/>
    </location>
</feature>
<comment type="caution">
    <text evidence="6">The sequence shown here is derived from an EMBL/GenBank/DDBJ whole genome shotgun (WGS) entry which is preliminary data.</text>
</comment>
<organism evidence="6 7">
    <name type="scientific">Nitzschia inconspicua</name>
    <dbReference type="NCBI Taxonomy" id="303405"/>
    <lineage>
        <taxon>Eukaryota</taxon>
        <taxon>Sar</taxon>
        <taxon>Stramenopiles</taxon>
        <taxon>Ochrophyta</taxon>
        <taxon>Bacillariophyta</taxon>
        <taxon>Bacillariophyceae</taxon>
        <taxon>Bacillariophycidae</taxon>
        <taxon>Bacillariales</taxon>
        <taxon>Bacillariaceae</taxon>
        <taxon>Nitzschia</taxon>
    </lineage>
</organism>
<evidence type="ECO:0000256" key="5">
    <source>
        <dbReference type="SAM" id="Phobius"/>
    </source>
</evidence>
<evidence type="ECO:0000256" key="3">
    <source>
        <dbReference type="ARBA" id="ARBA00022989"/>
    </source>
</evidence>
<dbReference type="AlphaFoldDB" id="A0A9K3LAK0"/>
<dbReference type="PANTHER" id="PTHR31652">
    <property type="entry name" value="LIMR FAMILY PROTEIN DDB_G0283707-RELATED"/>
    <property type="match status" value="1"/>
</dbReference>
<keyword evidence="7" id="KW-1185">Reference proteome</keyword>
<proteinExistence type="predicted"/>
<keyword evidence="3 5" id="KW-1133">Transmembrane helix</keyword>
<comment type="subcellular location">
    <subcellularLocation>
        <location evidence="1">Membrane</location>
        <topology evidence="1">Multi-pass membrane protein</topology>
    </subcellularLocation>
</comment>
<reference evidence="6" key="1">
    <citation type="journal article" date="2021" name="Sci. Rep.">
        <title>Diploid genomic architecture of Nitzschia inconspicua, an elite biomass production diatom.</title>
        <authorList>
            <person name="Oliver A."/>
            <person name="Podell S."/>
            <person name="Pinowska A."/>
            <person name="Traller J.C."/>
            <person name="Smith S.R."/>
            <person name="McClure R."/>
            <person name="Beliaev A."/>
            <person name="Bohutskyi P."/>
            <person name="Hill E.A."/>
            <person name="Rabines A."/>
            <person name="Zheng H."/>
            <person name="Allen L.Z."/>
            <person name="Kuo A."/>
            <person name="Grigoriev I.V."/>
            <person name="Allen A.E."/>
            <person name="Hazlebeck D."/>
            <person name="Allen E.E."/>
        </authorList>
    </citation>
    <scope>NUCLEOTIDE SEQUENCE</scope>
    <source>
        <strain evidence="6">Hildebrandi</strain>
    </source>
</reference>
<dbReference type="GO" id="GO:0016020">
    <property type="term" value="C:membrane"/>
    <property type="evidence" value="ECO:0007669"/>
    <property type="project" value="UniProtKB-SubCell"/>
</dbReference>
<feature type="transmembrane region" description="Helical" evidence="5">
    <location>
        <begin position="90"/>
        <end position="110"/>
    </location>
</feature>
<protein>
    <submittedName>
        <fullName evidence="6">LMBR1-like membrane protein</fullName>
    </submittedName>
</protein>
<sequence>MADVFLIVSITVAFLILFVVSVYLLVYYQHPDDHNEAYFPKGVVIFGIMLAGATALLLPLDVANNEGYAGCDGYNTRLCGGLNMQLFWDIFFWLIPIWVFLMIPFSSFYYEADDGMLMAGTVVNPNPVRKSKVWQALGWTAATVLVIGIIFAVSFIIGSDSSIPVNQYTGEDLLLASGGHRTLYSVTPVINETSGEPLPFDPTTQMADMSSADASYAASVTADGEQTLVLQVSLTTFFAGLMAFLGWFLFAVFGGIGMSSMPLDLLLVFKNRPRHMDAVEFAEAQTSLRERVNELVDIGEMIKVERDANPGLGKVGGFGNYFSAEKRKDARNERQALLEFKQAVFLLEQDVDDFKACTQNYDNYNPLKPYICLFLGVCSLIISLFWMIHIIVYMFPKTPWAPFLNNYFEWFDKWFPLFGVLSVAIFTVYLLFAAITGCFKFGLRVACMQLHPMILGKTYMSSFLFNIGLVLMCAMPVVQFSADAFSAYARDSTINQIFNVQIANLNFFGFFFTKNIFVYAFLAFMVLSGLYLMCKPRDAPPSGKELRDRLRSRRG</sequence>
<feature type="transmembrane region" description="Helical" evidence="5">
    <location>
        <begin position="516"/>
        <end position="534"/>
    </location>
</feature>
<accession>A0A9K3LAK0</accession>
<evidence type="ECO:0000313" key="7">
    <source>
        <dbReference type="Proteomes" id="UP000693970"/>
    </source>
</evidence>
<dbReference type="Proteomes" id="UP000693970">
    <property type="component" value="Unassembled WGS sequence"/>
</dbReference>
<feature type="transmembrane region" description="Helical" evidence="5">
    <location>
        <begin position="136"/>
        <end position="157"/>
    </location>
</feature>
<feature type="transmembrane region" description="Helical" evidence="5">
    <location>
        <begin position="237"/>
        <end position="267"/>
    </location>
</feature>
<dbReference type="InterPro" id="IPR006876">
    <property type="entry name" value="LMBR1-like_membr_prot"/>
</dbReference>
<name>A0A9K3LAK0_9STRA</name>
<feature type="transmembrane region" description="Helical" evidence="5">
    <location>
        <begin position="415"/>
        <end position="443"/>
    </location>
</feature>
<gene>
    <name evidence="6" type="ORF">IV203_014550</name>
</gene>
<evidence type="ECO:0000256" key="2">
    <source>
        <dbReference type="ARBA" id="ARBA00022692"/>
    </source>
</evidence>
<evidence type="ECO:0000256" key="4">
    <source>
        <dbReference type="ARBA" id="ARBA00023136"/>
    </source>
</evidence>
<dbReference type="PANTHER" id="PTHR31652:SF0">
    <property type="entry name" value="LIMR FAMILY PROTEIN DDB_G0283707-RELATED"/>
    <property type="match status" value="1"/>
</dbReference>
<feature type="transmembrane region" description="Helical" evidence="5">
    <location>
        <begin position="370"/>
        <end position="395"/>
    </location>
</feature>
<dbReference type="OrthoDB" id="73273at2759"/>
<dbReference type="Pfam" id="PF04791">
    <property type="entry name" value="LMBR1"/>
    <property type="match status" value="2"/>
</dbReference>
<feature type="transmembrane region" description="Helical" evidence="5">
    <location>
        <begin position="6"/>
        <end position="26"/>
    </location>
</feature>
<reference evidence="6" key="2">
    <citation type="submission" date="2021-04" db="EMBL/GenBank/DDBJ databases">
        <authorList>
            <person name="Podell S."/>
        </authorList>
    </citation>
    <scope>NUCLEOTIDE SEQUENCE</scope>
    <source>
        <strain evidence="6">Hildebrandi</strain>
    </source>
</reference>
<keyword evidence="2 5" id="KW-0812">Transmembrane</keyword>
<evidence type="ECO:0000313" key="6">
    <source>
        <dbReference type="EMBL" id="KAG7357963.1"/>
    </source>
</evidence>
<dbReference type="EMBL" id="JAGRRH010000014">
    <property type="protein sequence ID" value="KAG7357963.1"/>
    <property type="molecule type" value="Genomic_DNA"/>
</dbReference>
<keyword evidence="4 5" id="KW-0472">Membrane</keyword>
<feature type="transmembrane region" description="Helical" evidence="5">
    <location>
        <begin position="38"/>
        <end position="58"/>
    </location>
</feature>